<feature type="non-terminal residue" evidence="2">
    <location>
        <position position="178"/>
    </location>
</feature>
<evidence type="ECO:0000313" key="2">
    <source>
        <dbReference type="EMBL" id="CAJ0557461.1"/>
    </source>
</evidence>
<protein>
    <submittedName>
        <fullName evidence="2">Uncharacterized protein</fullName>
    </submittedName>
</protein>
<feature type="region of interest" description="Disordered" evidence="1">
    <location>
        <begin position="24"/>
        <end position="46"/>
    </location>
</feature>
<sequence length="178" mass="19176">MPGNSWYAYGNELLDEMVVRYAAGHPKTRRSRSRTARGERPMGARMGSVNHLREDGCHADFDGCGVDHFSPGRQRTRGESYRRDQSTRRSRHLGAGSTGSAGGVAPHRPSGDIRAAGRTGDPDDVVHLGGSLCPRSCLEGSALLPTVFGLEAMSQAAAYVTGRVTLGRVRIDDIKLID</sequence>
<evidence type="ECO:0000256" key="1">
    <source>
        <dbReference type="SAM" id="MobiDB-lite"/>
    </source>
</evidence>
<keyword evidence="3" id="KW-1185">Reference proteome</keyword>
<feature type="compositionally biased region" description="Basic residues" evidence="1">
    <location>
        <begin position="26"/>
        <end position="35"/>
    </location>
</feature>
<dbReference type="AlphaFoldDB" id="A0AA36C468"/>
<comment type="caution">
    <text evidence="2">The sequence shown here is derived from an EMBL/GenBank/DDBJ whole genome shotgun (WGS) entry which is preliminary data.</text>
</comment>
<feature type="region of interest" description="Disordered" evidence="1">
    <location>
        <begin position="68"/>
        <end position="121"/>
    </location>
</feature>
<gene>
    <name evidence="2" type="ORF">MSPICULIGERA_LOCUS219</name>
</gene>
<name>A0AA36C468_9BILA</name>
<feature type="compositionally biased region" description="Basic and acidic residues" evidence="1">
    <location>
        <begin position="76"/>
        <end position="87"/>
    </location>
</feature>
<evidence type="ECO:0000313" key="3">
    <source>
        <dbReference type="Proteomes" id="UP001177023"/>
    </source>
</evidence>
<organism evidence="2 3">
    <name type="scientific">Mesorhabditis spiculigera</name>
    <dbReference type="NCBI Taxonomy" id="96644"/>
    <lineage>
        <taxon>Eukaryota</taxon>
        <taxon>Metazoa</taxon>
        <taxon>Ecdysozoa</taxon>
        <taxon>Nematoda</taxon>
        <taxon>Chromadorea</taxon>
        <taxon>Rhabditida</taxon>
        <taxon>Rhabditina</taxon>
        <taxon>Rhabditomorpha</taxon>
        <taxon>Rhabditoidea</taxon>
        <taxon>Rhabditidae</taxon>
        <taxon>Mesorhabditinae</taxon>
        <taxon>Mesorhabditis</taxon>
    </lineage>
</organism>
<reference evidence="2" key="1">
    <citation type="submission" date="2023-06" db="EMBL/GenBank/DDBJ databases">
        <authorList>
            <person name="Delattre M."/>
        </authorList>
    </citation>
    <scope>NUCLEOTIDE SEQUENCE</scope>
    <source>
        <strain evidence="2">AF72</strain>
    </source>
</reference>
<dbReference type="Proteomes" id="UP001177023">
    <property type="component" value="Unassembled WGS sequence"/>
</dbReference>
<dbReference type="EMBL" id="CATQJA010000012">
    <property type="protein sequence ID" value="CAJ0557461.1"/>
    <property type="molecule type" value="Genomic_DNA"/>
</dbReference>
<accession>A0AA36C468</accession>
<proteinExistence type="predicted"/>